<dbReference type="KEGG" id="ftj:FTUN_3313"/>
<accession>A0A6M5YNU7</accession>
<proteinExistence type="predicted"/>
<feature type="region of interest" description="Disordered" evidence="1">
    <location>
        <begin position="1"/>
        <end position="29"/>
    </location>
</feature>
<evidence type="ECO:0000256" key="1">
    <source>
        <dbReference type="SAM" id="MobiDB-lite"/>
    </source>
</evidence>
<organism evidence="2 3">
    <name type="scientific">Frigoriglobus tundricola</name>
    <dbReference type="NCBI Taxonomy" id="2774151"/>
    <lineage>
        <taxon>Bacteria</taxon>
        <taxon>Pseudomonadati</taxon>
        <taxon>Planctomycetota</taxon>
        <taxon>Planctomycetia</taxon>
        <taxon>Gemmatales</taxon>
        <taxon>Gemmataceae</taxon>
        <taxon>Frigoriglobus</taxon>
    </lineage>
</organism>
<gene>
    <name evidence="2" type="ORF">FTUN_3313</name>
</gene>
<reference evidence="3" key="1">
    <citation type="submission" date="2020-05" db="EMBL/GenBank/DDBJ databases">
        <title>Frigoriglobus tundricola gen. nov., sp. nov., a psychrotolerant cellulolytic planctomycete of the family Gemmataceae with two divergent copies of 16S rRNA gene.</title>
        <authorList>
            <person name="Kulichevskaya I.S."/>
            <person name="Ivanova A.A."/>
            <person name="Naumoff D.G."/>
            <person name="Beletsky A.V."/>
            <person name="Rijpstra W.I.C."/>
            <person name="Sinninghe Damste J.S."/>
            <person name="Mardanov A.V."/>
            <person name="Ravin N.V."/>
            <person name="Dedysh S.N."/>
        </authorList>
    </citation>
    <scope>NUCLEOTIDE SEQUENCE [LARGE SCALE GENOMIC DNA]</scope>
    <source>
        <strain evidence="3">PL17</strain>
    </source>
</reference>
<evidence type="ECO:0000313" key="2">
    <source>
        <dbReference type="EMBL" id="QJW95759.1"/>
    </source>
</evidence>
<dbReference type="EMBL" id="CP053452">
    <property type="protein sequence ID" value="QJW95759.1"/>
    <property type="molecule type" value="Genomic_DNA"/>
</dbReference>
<dbReference type="AlphaFoldDB" id="A0A6M5YNU7"/>
<dbReference type="Proteomes" id="UP000503447">
    <property type="component" value="Chromosome"/>
</dbReference>
<name>A0A6M5YNU7_9BACT</name>
<protein>
    <submittedName>
        <fullName evidence="2">Uncharacterized protein</fullName>
    </submittedName>
</protein>
<keyword evidence="3" id="KW-1185">Reference proteome</keyword>
<sequence length="44" mass="4545">MRTRAGAIGSLRPGDVISSPGGCRSRAAGLAPQYTPAGRCEMLR</sequence>
<evidence type="ECO:0000313" key="3">
    <source>
        <dbReference type="Proteomes" id="UP000503447"/>
    </source>
</evidence>